<dbReference type="Pfam" id="PF13400">
    <property type="entry name" value="Tad"/>
    <property type="match status" value="1"/>
</dbReference>
<dbReference type="EMBL" id="JANHAX010000002">
    <property type="protein sequence ID" value="MDQ2089685.1"/>
    <property type="molecule type" value="Genomic_DNA"/>
</dbReference>
<dbReference type="InterPro" id="IPR028087">
    <property type="entry name" value="Tad_N"/>
</dbReference>
<keyword evidence="1" id="KW-0472">Membrane</keyword>
<name>A0AAE3WC33_9RHOB</name>
<reference evidence="3" key="1">
    <citation type="submission" date="2022-07" db="EMBL/GenBank/DDBJ databases">
        <authorList>
            <person name="Otstavnykh N."/>
            <person name="Isaeva M."/>
            <person name="Bystritskaya E."/>
        </authorList>
    </citation>
    <scope>NUCLEOTIDE SEQUENCE</scope>
    <source>
        <strain evidence="3">KCTC 52189</strain>
    </source>
</reference>
<protein>
    <submittedName>
        <fullName evidence="3">Pilus assembly protein TadG-related protein</fullName>
    </submittedName>
</protein>
<evidence type="ECO:0000313" key="3">
    <source>
        <dbReference type="EMBL" id="MDQ2089685.1"/>
    </source>
</evidence>
<dbReference type="Proteomes" id="UP001226762">
    <property type="component" value="Unassembled WGS sequence"/>
</dbReference>
<feature type="transmembrane region" description="Helical" evidence="1">
    <location>
        <begin position="16"/>
        <end position="37"/>
    </location>
</feature>
<keyword evidence="1" id="KW-1133">Transmembrane helix</keyword>
<evidence type="ECO:0000313" key="4">
    <source>
        <dbReference type="Proteomes" id="UP001226762"/>
    </source>
</evidence>
<evidence type="ECO:0000256" key="1">
    <source>
        <dbReference type="SAM" id="Phobius"/>
    </source>
</evidence>
<keyword evidence="1" id="KW-0812">Transmembrane</keyword>
<gene>
    <name evidence="3" type="ORF">NO357_07225</name>
</gene>
<feature type="domain" description="Putative Flp pilus-assembly TadG-like N-terminal" evidence="2">
    <location>
        <begin position="17"/>
        <end position="61"/>
    </location>
</feature>
<organism evidence="3 4">
    <name type="scientific">Marimonas arenosa</name>
    <dbReference type="NCBI Taxonomy" id="1795305"/>
    <lineage>
        <taxon>Bacteria</taxon>
        <taxon>Pseudomonadati</taxon>
        <taxon>Pseudomonadota</taxon>
        <taxon>Alphaproteobacteria</taxon>
        <taxon>Rhodobacterales</taxon>
        <taxon>Paracoccaceae</taxon>
        <taxon>Marimonas</taxon>
    </lineage>
</organism>
<dbReference type="RefSeq" id="WP_306734956.1">
    <property type="nucleotide sequence ID" value="NZ_JANHAX010000002.1"/>
</dbReference>
<sequence length="519" mass="53765">MRQPQAISRFIRSEDGGVLAFWGVCLAALLGMVALSFDFGRIAVTQTELQAFADNVALATAGELDGTADALDRATLAAAQLISDYQTYGNGDNVLSGATDYTLTFLASLPESDTDIAADVTADPVDAAYVQVSVSAQTVDLTFAAAFSALTGQDPMENVVSATAVAGFVSYACDVTPMMFCMPSPSWTADANIGQMIQLRAGGQGAAWTPGAFGFLDPSKVLVDTEGPCEGLNGGNLDRCLMGAAGPITQCFSYRGVDIEPGQKTGSLEAAINTRFDIYNSTMNGERNDADYAPAPNVIKGIVPAGGGSCIGNNEALSPNTVGLPRDTCFGDGVTPNTCNSVNGGVGTRFGDGNWDRSGYFGTNYAPFDGTVPASIQGWLTTNAANAAQPTRYEVYRAEIATAGDILTGDIDGNGNDGNPIAESGRPICNTRSNPDIDYSRRVIVAAGINCGAPNNISGAATNVPVEEYVKIFLTEPASNDGTGNSFTIWGEVAGTAGGDGDGVSEDAGLFRDLVQLYR</sequence>
<comment type="caution">
    <text evidence="3">The sequence shown here is derived from an EMBL/GenBank/DDBJ whole genome shotgun (WGS) entry which is preliminary data.</text>
</comment>
<dbReference type="AlphaFoldDB" id="A0AAE3WC33"/>
<accession>A0AAE3WC33</accession>
<proteinExistence type="predicted"/>
<reference evidence="3" key="2">
    <citation type="submission" date="2023-02" db="EMBL/GenBank/DDBJ databases">
        <title>'Rhodoalgimonas zhirmunskyi' gen. nov., isolated from a red alga.</title>
        <authorList>
            <person name="Nedashkovskaya O.I."/>
            <person name="Otstavnykh N.Y."/>
            <person name="Bystritskaya E.P."/>
            <person name="Balabanova L.A."/>
            <person name="Isaeva M.P."/>
        </authorList>
    </citation>
    <scope>NUCLEOTIDE SEQUENCE</scope>
    <source>
        <strain evidence="3">KCTC 52189</strain>
    </source>
</reference>
<keyword evidence="4" id="KW-1185">Reference proteome</keyword>
<evidence type="ECO:0000259" key="2">
    <source>
        <dbReference type="Pfam" id="PF13400"/>
    </source>
</evidence>